<dbReference type="AlphaFoldDB" id="A0AAN4KQY3"/>
<organism evidence="1 2">
    <name type="scientific">Bacillus thuringiensis T01-328</name>
    <dbReference type="NCBI Taxonomy" id="1324966"/>
    <lineage>
        <taxon>Bacteria</taxon>
        <taxon>Bacillati</taxon>
        <taxon>Bacillota</taxon>
        <taxon>Bacilli</taxon>
        <taxon>Bacillales</taxon>
        <taxon>Bacillaceae</taxon>
        <taxon>Bacillus</taxon>
        <taxon>Bacillus cereus group</taxon>
    </lineage>
</organism>
<comment type="caution">
    <text evidence="1">The sequence shown here is derived from an EMBL/GenBank/DDBJ whole genome shotgun (WGS) entry which is preliminary data.</text>
</comment>
<dbReference type="Proteomes" id="UP000013487">
    <property type="component" value="Unassembled WGS sequence"/>
</dbReference>
<dbReference type="RefSeq" id="WP_000891847.1">
    <property type="nucleotide sequence ID" value="NZ_ARXZ02000004.1"/>
</dbReference>
<proteinExistence type="predicted"/>
<evidence type="ECO:0000313" key="1">
    <source>
        <dbReference type="EMBL" id="ERI01359.1"/>
    </source>
</evidence>
<evidence type="ECO:0000313" key="2">
    <source>
        <dbReference type="Proteomes" id="UP000013487"/>
    </source>
</evidence>
<name>A0AAN4KQY3_BACTU</name>
<gene>
    <name evidence="1" type="ORF">BTCBT_002947</name>
</gene>
<protein>
    <submittedName>
        <fullName evidence="1">Uncharacterized protein</fullName>
    </submittedName>
</protein>
<reference evidence="1 2" key="1">
    <citation type="journal article" date="2013" name="Genome Announc.">
        <title>Draft Genome Sequence of Bacillus thuringiensis var. thuringiensis Strain T01-328, a Brazilian Isolate That Produces a Soluble Pesticide Protein, Cry1Ia.</title>
        <authorList>
            <person name="Varani A.M."/>
            <person name="Lemos M.V."/>
            <person name="Fernandes C.C."/>
            <person name="Lemos E.G."/>
            <person name="Alves E.C."/>
            <person name="Desiderio J.A."/>
        </authorList>
    </citation>
    <scope>NUCLEOTIDE SEQUENCE [LARGE SCALE GENOMIC DNA]</scope>
    <source>
        <strain evidence="1 2">T01-328</strain>
    </source>
</reference>
<accession>A0AAN4KQY3</accession>
<sequence length="82" mass="9796">MLELTEQELQTVANEFKRTVESLKEDIKKGDIQIFPSYEAFFYWLHDDLKLQQCLKMLFEKKTLVDEAEYLILETGTTVYVR</sequence>
<dbReference type="EMBL" id="ARXZ02000004">
    <property type="protein sequence ID" value="ERI01359.1"/>
    <property type="molecule type" value="Genomic_DNA"/>
</dbReference>